<accession>A0ABS6WAB9</accession>
<feature type="transmembrane region" description="Helical" evidence="1">
    <location>
        <begin position="726"/>
        <end position="750"/>
    </location>
</feature>
<organism evidence="3 4">
    <name type="scientific">Bifidobacterium phasiani</name>
    <dbReference type="NCBI Taxonomy" id="2834431"/>
    <lineage>
        <taxon>Bacteria</taxon>
        <taxon>Bacillati</taxon>
        <taxon>Actinomycetota</taxon>
        <taxon>Actinomycetes</taxon>
        <taxon>Bifidobacteriales</taxon>
        <taxon>Bifidobacteriaceae</taxon>
        <taxon>Bifidobacterium</taxon>
    </lineage>
</organism>
<keyword evidence="4" id="KW-1185">Reference proteome</keyword>
<proteinExistence type="predicted"/>
<reference evidence="3 4" key="1">
    <citation type="submission" date="2021-05" db="EMBL/GenBank/DDBJ databases">
        <title>Phylogenetic classification of ten novel species belonging to the genus Bifidobacterium comprising B. colchicus sp. nov., B. abeli sp. nov., B. bicoloris sp. nov., B. guerezis sp. nov., B. rosaliae sp. nov., B. santillanensis sp. nov., B. argentati sp. nov., B. amazzoni sp. nov., B. pluviali sp. nov., and B. pinnaculum sp. nov.</title>
        <authorList>
            <person name="Lugli G.A."/>
            <person name="Ruiz Garcia L."/>
            <person name="Margolles A."/>
            <person name="Ventura M."/>
        </authorList>
    </citation>
    <scope>NUCLEOTIDE SEQUENCE [LARGE SCALE GENOMIC DNA]</scope>
    <source>
        <strain evidence="3 4">6T3</strain>
    </source>
</reference>
<evidence type="ECO:0000313" key="4">
    <source>
        <dbReference type="Proteomes" id="UP000812844"/>
    </source>
</evidence>
<keyword evidence="2" id="KW-0732">Signal</keyword>
<comment type="caution">
    <text evidence="3">The sequence shown here is derived from an EMBL/GenBank/DDBJ whole genome shotgun (WGS) entry which is preliminary data.</text>
</comment>
<feature type="chain" id="PRO_5045364712" evidence="2">
    <location>
        <begin position="23"/>
        <end position="755"/>
    </location>
</feature>
<dbReference type="RefSeq" id="WP_219082263.1">
    <property type="nucleotide sequence ID" value="NZ_JAHBBD010000018.1"/>
</dbReference>
<gene>
    <name evidence="3" type="ORF">KIH73_07825</name>
</gene>
<protein>
    <submittedName>
        <fullName evidence="3">Peptidase</fullName>
    </submittedName>
</protein>
<dbReference type="Proteomes" id="UP000812844">
    <property type="component" value="Unassembled WGS sequence"/>
</dbReference>
<name>A0ABS6WAB9_9BIFI</name>
<evidence type="ECO:0000313" key="3">
    <source>
        <dbReference type="EMBL" id="MBW3083272.1"/>
    </source>
</evidence>
<keyword evidence="1" id="KW-1133">Transmembrane helix</keyword>
<evidence type="ECO:0000256" key="2">
    <source>
        <dbReference type="SAM" id="SignalP"/>
    </source>
</evidence>
<keyword evidence="1" id="KW-0472">Membrane</keyword>
<keyword evidence="1" id="KW-0812">Transmembrane</keyword>
<sequence>MNRALRLCLLAVAALVALAVAAAAPLGVARAAGLAPPHPGTFLTYRHDGQTLYIGAIGTSDRGHVYCIEAGKPADMTYGEERPIPDGDAARRVAWLADRYAGSRDPMIHAGIGVLAHRHFDLDPAQWELHWGSIRAQHPDLEGVAGRLWDEAGAGMPAGARATYAYEEGLRSGAVDVAVVDGSGGLVAGVPYRVTLSGPARFEDGGSWIEGVSGTRPIRHAWRADGAGEVRADVEYDRPALQQLVSNQDYVRFAGAERSRGDGVRFAVRKDFTPSIATRAERRVVDAGRPVVDHVTSGVRGEDSHWPEGLELTASGWYFDGLDAGDLEQGMVTPDAQASADGGAAGEPGAAERFLERLAGMGYEPAAYGEATFDAPGQTRAVRAVTEPGGDRPYQAPRSGGFGTWVWAFETARQSDRARAYVLRDVVSPFLEAPETNANRARVAVSSVVTDHSAAVGAELSDTITVRGFPEDHGAFAGDETYGIGPDEPYAQVSVWWAGDPDDPANDGAYRPDGARPPAQDEHHRLVGTWDYPAVDGTLRVGAGAPDAHGDPVHITAERHGWYVFIWSFKGDDRVMPAASAYDDAWERTRVEEFARPDGPTIVTQVDPAEVAVGEPFHDAARIRGTVPEGAYMEFEAYRAVGEDQAPDARGLLMGPERVAVDHTLRDQTVSSPQTRSPEPGLVHWRATLFSPSGDVLATHELGVESEVVTVRPEAPEPVTLPRTGVSVGVVALVALAALATAAAMVVSIARRSGR</sequence>
<feature type="signal peptide" evidence="2">
    <location>
        <begin position="1"/>
        <end position="22"/>
    </location>
</feature>
<evidence type="ECO:0000256" key="1">
    <source>
        <dbReference type="SAM" id="Phobius"/>
    </source>
</evidence>
<dbReference type="EMBL" id="JAHBBD010000018">
    <property type="protein sequence ID" value="MBW3083272.1"/>
    <property type="molecule type" value="Genomic_DNA"/>
</dbReference>